<evidence type="ECO:0000256" key="5">
    <source>
        <dbReference type="ARBA" id="ARBA00047503"/>
    </source>
</evidence>
<dbReference type="AlphaFoldDB" id="A0A932ZR24"/>
<name>A0A932ZR24_UNCTE</name>
<keyword evidence="1" id="KW-0328">Glycosyltransferase</keyword>
<dbReference type="PANTHER" id="PTHR30160">
    <property type="entry name" value="TETRAACYLDISACCHARIDE 4'-KINASE-RELATED"/>
    <property type="match status" value="1"/>
</dbReference>
<evidence type="ECO:0000256" key="4">
    <source>
        <dbReference type="ARBA" id="ARBA00044042"/>
    </source>
</evidence>
<dbReference type="InterPro" id="IPR002201">
    <property type="entry name" value="Glyco_trans_9"/>
</dbReference>
<evidence type="ECO:0000313" key="6">
    <source>
        <dbReference type="EMBL" id="MBI4250844.1"/>
    </source>
</evidence>
<reference evidence="6" key="1">
    <citation type="submission" date="2020-07" db="EMBL/GenBank/DDBJ databases">
        <title>Huge and variable diversity of episymbiotic CPR bacteria and DPANN archaea in groundwater ecosystems.</title>
        <authorList>
            <person name="He C.Y."/>
            <person name="Keren R."/>
            <person name="Whittaker M."/>
            <person name="Farag I.F."/>
            <person name="Doudna J."/>
            <person name="Cate J.H.D."/>
            <person name="Banfield J.F."/>
        </authorList>
    </citation>
    <scope>NUCLEOTIDE SEQUENCE</scope>
    <source>
        <strain evidence="6">NC_groundwater_1370_Ag_S-0.2um_69_93</strain>
    </source>
</reference>
<comment type="similarity">
    <text evidence="3">Belongs to the glycosyltransferase 9 family.</text>
</comment>
<dbReference type="Gene3D" id="3.40.50.2000">
    <property type="entry name" value="Glycogen Phosphorylase B"/>
    <property type="match status" value="2"/>
</dbReference>
<dbReference type="GO" id="GO:0005829">
    <property type="term" value="C:cytosol"/>
    <property type="evidence" value="ECO:0007669"/>
    <property type="project" value="TreeGrafter"/>
</dbReference>
<dbReference type="GO" id="GO:0008713">
    <property type="term" value="F:ADP-heptose-lipopolysaccharide heptosyltransferase activity"/>
    <property type="evidence" value="ECO:0007669"/>
    <property type="project" value="UniProtKB-EC"/>
</dbReference>
<dbReference type="NCBIfam" id="TIGR02195">
    <property type="entry name" value="heptsyl_trn_II"/>
    <property type="match status" value="1"/>
</dbReference>
<comment type="caution">
    <text evidence="6">The sequence shown here is derived from an EMBL/GenBank/DDBJ whole genome shotgun (WGS) entry which is preliminary data.</text>
</comment>
<dbReference type="SUPFAM" id="SSF53756">
    <property type="entry name" value="UDP-Glycosyltransferase/glycogen phosphorylase"/>
    <property type="match status" value="1"/>
</dbReference>
<dbReference type="Pfam" id="PF01075">
    <property type="entry name" value="Glyco_transf_9"/>
    <property type="match status" value="1"/>
</dbReference>
<evidence type="ECO:0000313" key="7">
    <source>
        <dbReference type="Proteomes" id="UP000752292"/>
    </source>
</evidence>
<gene>
    <name evidence="6" type="primary">waaF</name>
    <name evidence="6" type="ORF">HY618_00155</name>
</gene>
<accession>A0A932ZR24</accession>
<dbReference type="PANTHER" id="PTHR30160:SF7">
    <property type="entry name" value="ADP-HEPTOSE--LPS HEPTOSYLTRANSFERASE 2"/>
    <property type="match status" value="1"/>
</dbReference>
<proteinExistence type="inferred from homology"/>
<dbReference type="GO" id="GO:0009244">
    <property type="term" value="P:lipopolysaccharide core region biosynthetic process"/>
    <property type="evidence" value="ECO:0007669"/>
    <property type="project" value="TreeGrafter"/>
</dbReference>
<comment type="catalytic activity">
    <reaction evidence="5">
        <text>an L-alpha-D-Hep-(1-&gt;5)-[alpha-Kdo-(2-&gt;4)]-alpha-Kdo-(2-&gt;6)-lipid A + ADP-L-glycero-beta-D-manno-heptose = an L-alpha-D-Hep-(1-&gt;3)-L-alpha-D-Hep-(1-&gt;5)-[alpha-Kdo-(2-&gt;4)]-alpha-Kdo-(2-&gt;6)-lipid A + ADP + H(+)</text>
        <dbReference type="Rhea" id="RHEA:74071"/>
        <dbReference type="ChEBI" id="CHEBI:15378"/>
        <dbReference type="ChEBI" id="CHEBI:61506"/>
        <dbReference type="ChEBI" id="CHEBI:193068"/>
        <dbReference type="ChEBI" id="CHEBI:193069"/>
        <dbReference type="ChEBI" id="CHEBI:456216"/>
        <dbReference type="EC" id="2.4.99.24"/>
    </reaction>
</comment>
<keyword evidence="2" id="KW-0808">Transferase</keyword>
<sequence length="362" mass="38732">MVSAAWEKKGRHAVLAPSWIGDTAMAAPFFASLRAAFPEAHIGAVASPWTAGLLEGYPWLDAVHRVGGEGARGRWGGAWSLRGRLGNGSAEAVWLLPNSFRAALLARWIGGRRRVGYATEGRGWLLSHAVPPPPESPPPHLVDYYLGILEGAGVRPAFREARLPVRAEDARAAERLLAEAGGADVRPVVGLHPGAFFGESKTWPPEEFASLARRLAREAGARVVVLGGAGEREMAGRVCREAGGAAVSLAGRDNLKMLPALLERVGVLVAGDTGPLHVAALVGTPTVALFGPTDPRRTAPRSRHHRLIRQELECSPCFERTCPLGHHRCMREIGEERVAAEVMSLLAERNRPGLPARGDGDR</sequence>
<organism evidence="6 7">
    <name type="scientific">Tectimicrobiota bacterium</name>
    <dbReference type="NCBI Taxonomy" id="2528274"/>
    <lineage>
        <taxon>Bacteria</taxon>
        <taxon>Pseudomonadati</taxon>
        <taxon>Nitrospinota/Tectimicrobiota group</taxon>
        <taxon>Candidatus Tectimicrobiota</taxon>
    </lineage>
</organism>
<evidence type="ECO:0000256" key="3">
    <source>
        <dbReference type="ARBA" id="ARBA00043995"/>
    </source>
</evidence>
<evidence type="ECO:0000256" key="1">
    <source>
        <dbReference type="ARBA" id="ARBA00022676"/>
    </source>
</evidence>
<dbReference type="EC" id="2.4.99.24" evidence="4"/>
<dbReference type="InterPro" id="IPR051199">
    <property type="entry name" value="LPS_LOS_Heptosyltrfase"/>
</dbReference>
<dbReference type="InterPro" id="IPR011910">
    <property type="entry name" value="RfaF"/>
</dbReference>
<dbReference type="Proteomes" id="UP000752292">
    <property type="component" value="Unassembled WGS sequence"/>
</dbReference>
<dbReference type="EMBL" id="JACQRX010000008">
    <property type="protein sequence ID" value="MBI4250844.1"/>
    <property type="molecule type" value="Genomic_DNA"/>
</dbReference>
<protein>
    <recommendedName>
        <fullName evidence="4">lipopolysaccharide heptosyltransferase II</fullName>
        <ecNumber evidence="4">2.4.99.24</ecNumber>
    </recommendedName>
</protein>
<dbReference type="CDD" id="cd03789">
    <property type="entry name" value="GT9_LPS_heptosyltransferase"/>
    <property type="match status" value="1"/>
</dbReference>
<evidence type="ECO:0000256" key="2">
    <source>
        <dbReference type="ARBA" id="ARBA00022679"/>
    </source>
</evidence>